<evidence type="ECO:0000256" key="14">
    <source>
        <dbReference type="ARBA" id="ARBA00048988"/>
    </source>
</evidence>
<dbReference type="Proteomes" id="UP000002457">
    <property type="component" value="Chromosome"/>
</dbReference>
<evidence type="ECO:0000259" key="16">
    <source>
        <dbReference type="PROSITE" id="PS51198"/>
    </source>
</evidence>
<sequence>MSLNPAQQTAVENAGTQLILAGPGSGKTRVITEKILHLLDHGVPPTEILALTFSEKAAAEMNDRIEMKRPNLDLEIHTFHSFCLEVLQDNMLSSGLNVSGGVISRTSQLVWGLQHIDIFDFEHIKLGNNAADVIEAVIDGISAFRDELIAPDELDDYLTQKQSVQVEEAEQEYLLQLGDLLKVYRAYEQYKRERNLIDFDDMIHGAVTLFRSDPALRSSYRSRFRYILVDEFQDTNYAQLQLIKEIAGENLCVVGDDDQTIYRFRGAYLTNIRDFKQWAATHTETLLDQNYRNSGAVLSLALQVMAGAPGRREKALFTEKGDGEPVTVAACGNDAGEAEYVAAEIEKLVGTPYHSRQDGGDRPLEYRDFTVLCRTKADGKKFQAALQRHAIPCEYQANVDFMQLPVVRDMVAYLRIIDNPLMAAVPLNRVMKICSIPETVVQKINAAAIKRGDDDDDGVYETMQDAASIVPDHAEPVGEVVRMLAPFIEQKERYTLPELVHAVMMQASGLYRSALTDTADMVRLYLATFHEIVLEFDRTTPEATIPGLLQYLELLGAFPVEVVREQKEAGDAVQILTAHKSKGKEFPVVFVADLAREKFPLRYSPKRFRVPGDLARGLRTGDDEKALFVQEERRLLYVAMTRAEERLYLTYAKWYGDNKRERKPSPFLEELNFRENPLITVVEPPACAPALPVTAGDPVEDLRTSLQEEVVRAVSEMRISTAIQTLVTLEGVREYAEQGTDDFDRDAFLAKAGSRVGADTRITTLLDPPHQSLIPPNYRFSASALSTYQDCPLQFKFANLYRVPLPRQPQLVFGSTLHSVIEHLTRNPDPSQSLRDQGLALLEEYWSPEPYESKTQESEAHDSASALLDTYLAWQAGNPNTVIGVEKEFTFSFAGHSIHGFIDRLEQTPDGNYVVIDFKSGKKPDSLTKKAVGEHIQLNLYSMAVQQMYQVLPEKAELFYLKDGKRVSYLPTEETIQVFTGTLSTLIGGITREEFPPKSDNQRCQWCAYRPLCGTDLKG</sequence>
<dbReference type="GO" id="GO:0005829">
    <property type="term" value="C:cytosol"/>
    <property type="evidence" value="ECO:0007669"/>
    <property type="project" value="TreeGrafter"/>
</dbReference>
<dbReference type="GO" id="GO:0033202">
    <property type="term" value="C:DNA helicase complex"/>
    <property type="evidence" value="ECO:0007669"/>
    <property type="project" value="TreeGrafter"/>
</dbReference>
<dbReference type="GO" id="GO:0005524">
    <property type="term" value="F:ATP binding"/>
    <property type="evidence" value="ECO:0007669"/>
    <property type="project" value="UniProtKB-UniRule"/>
</dbReference>
<dbReference type="CDD" id="cd17932">
    <property type="entry name" value="DEXQc_UvrD"/>
    <property type="match status" value="1"/>
</dbReference>
<dbReference type="InterPro" id="IPR038726">
    <property type="entry name" value="PDDEXK_AddAB-type"/>
</dbReference>
<dbReference type="KEGG" id="mpl:Mpal_0625"/>
<evidence type="ECO:0000256" key="1">
    <source>
        <dbReference type="ARBA" id="ARBA00009922"/>
    </source>
</evidence>
<dbReference type="SUPFAM" id="SSF52980">
    <property type="entry name" value="Restriction endonuclease-like"/>
    <property type="match status" value="1"/>
</dbReference>
<evidence type="ECO:0000256" key="7">
    <source>
        <dbReference type="ARBA" id="ARBA00022839"/>
    </source>
</evidence>
<dbReference type="Gene3D" id="1.10.10.160">
    <property type="match status" value="1"/>
</dbReference>
<evidence type="ECO:0000256" key="3">
    <source>
        <dbReference type="ARBA" id="ARBA00022741"/>
    </source>
</evidence>
<evidence type="ECO:0000256" key="9">
    <source>
        <dbReference type="ARBA" id="ARBA00023125"/>
    </source>
</evidence>
<keyword evidence="9" id="KW-0238">DNA-binding</keyword>
<dbReference type="eggNOG" id="arCOG00798">
    <property type="taxonomic scope" value="Archaea"/>
</dbReference>
<evidence type="ECO:0000256" key="12">
    <source>
        <dbReference type="ARBA" id="ARBA00034617"/>
    </source>
</evidence>
<dbReference type="GO" id="GO:0003677">
    <property type="term" value="F:DNA binding"/>
    <property type="evidence" value="ECO:0007669"/>
    <property type="project" value="UniProtKB-KW"/>
</dbReference>
<evidence type="ECO:0000256" key="15">
    <source>
        <dbReference type="PROSITE-ProRule" id="PRU00560"/>
    </source>
</evidence>
<reference evidence="18 19" key="1">
    <citation type="journal article" date="2015" name="Genome Announc.">
        <title>Complete Genome Sequence of Methanosphaerula palustris E1-9CT, a Hydrogenotrophic Methanogen Isolated from a Minerotrophic Fen Peatland.</title>
        <authorList>
            <person name="Cadillo-Quiroz H."/>
            <person name="Browne P."/>
            <person name="Kyrpides N."/>
            <person name="Woyke T."/>
            <person name="Goodwin L."/>
            <person name="Detter C."/>
            <person name="Yavitt J.B."/>
            <person name="Zinder S.H."/>
        </authorList>
    </citation>
    <scope>NUCLEOTIDE SEQUENCE [LARGE SCALE GENOMIC DNA]</scope>
    <source>
        <strain evidence="19">ATCC BAA-1556 / DSM 19958 / E1-9c</strain>
    </source>
</reference>
<keyword evidence="8 15" id="KW-0067">ATP-binding</keyword>
<keyword evidence="2" id="KW-0540">Nuclease</keyword>
<dbReference type="eggNOG" id="arCOG00787">
    <property type="taxonomic scope" value="Archaea"/>
</dbReference>
<dbReference type="Gene3D" id="3.40.50.300">
    <property type="entry name" value="P-loop containing nucleotide triphosphate hydrolases"/>
    <property type="match status" value="2"/>
</dbReference>
<feature type="domain" description="UvrD-like helicase ATP-binding" evidence="16">
    <location>
        <begin position="1"/>
        <end position="294"/>
    </location>
</feature>
<dbReference type="Pfam" id="PF13361">
    <property type="entry name" value="UvrD_C"/>
    <property type="match status" value="1"/>
</dbReference>
<evidence type="ECO:0000256" key="8">
    <source>
        <dbReference type="ARBA" id="ARBA00022840"/>
    </source>
</evidence>
<keyword evidence="10" id="KW-0234">DNA repair</keyword>
<comment type="catalytic activity">
    <reaction evidence="12">
        <text>Couples ATP hydrolysis with the unwinding of duplex DNA by translocating in the 3'-5' direction.</text>
        <dbReference type="EC" id="5.6.2.4"/>
    </reaction>
</comment>
<evidence type="ECO:0000313" key="18">
    <source>
        <dbReference type="EMBL" id="ACL15996.1"/>
    </source>
</evidence>
<dbReference type="GO" id="GO:0043138">
    <property type="term" value="F:3'-5' DNA helicase activity"/>
    <property type="evidence" value="ECO:0007669"/>
    <property type="project" value="UniProtKB-EC"/>
</dbReference>
<keyword evidence="3 15" id="KW-0547">Nucleotide-binding</keyword>
<dbReference type="AlphaFoldDB" id="B8GFE8"/>
<dbReference type="InterPro" id="IPR027417">
    <property type="entry name" value="P-loop_NTPase"/>
</dbReference>
<name>B8GFE8_METPE</name>
<dbReference type="InterPro" id="IPR013986">
    <property type="entry name" value="DExx_box_DNA_helicase_dom_sf"/>
</dbReference>
<dbReference type="GO" id="GO:0004527">
    <property type="term" value="F:exonuclease activity"/>
    <property type="evidence" value="ECO:0007669"/>
    <property type="project" value="UniProtKB-KW"/>
</dbReference>
<evidence type="ECO:0000256" key="11">
    <source>
        <dbReference type="ARBA" id="ARBA00023235"/>
    </source>
</evidence>
<comment type="similarity">
    <text evidence="1">Belongs to the helicase family. UvrD subfamily.</text>
</comment>
<dbReference type="GeneID" id="7270212"/>
<keyword evidence="5 15" id="KW-0378">Hydrolase</keyword>
<keyword evidence="7" id="KW-0269">Exonuclease</keyword>
<evidence type="ECO:0000256" key="4">
    <source>
        <dbReference type="ARBA" id="ARBA00022763"/>
    </source>
</evidence>
<keyword evidence="6 15" id="KW-0347">Helicase</keyword>
<evidence type="ECO:0000256" key="2">
    <source>
        <dbReference type="ARBA" id="ARBA00022722"/>
    </source>
</evidence>
<feature type="binding site" evidence="15">
    <location>
        <begin position="21"/>
        <end position="28"/>
    </location>
    <ligand>
        <name>ATP</name>
        <dbReference type="ChEBI" id="CHEBI:30616"/>
    </ligand>
</feature>
<feature type="domain" description="UvrD-like helicase C-terminal" evidence="17">
    <location>
        <begin position="295"/>
        <end position="583"/>
    </location>
</feature>
<accession>B8GFE8</accession>
<dbReference type="InterPro" id="IPR014017">
    <property type="entry name" value="DNA_helicase_UvrD-like_C"/>
</dbReference>
<dbReference type="PANTHER" id="PTHR11070">
    <property type="entry name" value="UVRD / RECB / PCRA DNA HELICASE FAMILY MEMBER"/>
    <property type="match status" value="1"/>
</dbReference>
<dbReference type="PROSITE" id="PS51198">
    <property type="entry name" value="UVRD_HELICASE_ATP_BIND"/>
    <property type="match status" value="1"/>
</dbReference>
<protein>
    <recommendedName>
        <fullName evidence="13">DNA 3'-5' helicase</fullName>
        <ecNumber evidence="13">5.6.2.4</ecNumber>
    </recommendedName>
</protein>
<dbReference type="Gene3D" id="3.90.320.10">
    <property type="match status" value="1"/>
</dbReference>
<dbReference type="InterPro" id="IPR014016">
    <property type="entry name" value="UvrD-like_ATP-bd"/>
</dbReference>
<keyword evidence="11" id="KW-0413">Isomerase</keyword>
<dbReference type="EMBL" id="CP001338">
    <property type="protein sequence ID" value="ACL15996.1"/>
    <property type="molecule type" value="Genomic_DNA"/>
</dbReference>
<evidence type="ECO:0000313" key="19">
    <source>
        <dbReference type="Proteomes" id="UP000002457"/>
    </source>
</evidence>
<dbReference type="GO" id="GO:0000725">
    <property type="term" value="P:recombinational repair"/>
    <property type="evidence" value="ECO:0007669"/>
    <property type="project" value="TreeGrafter"/>
</dbReference>
<dbReference type="InterPro" id="IPR011604">
    <property type="entry name" value="PDDEXK-like_dom_sf"/>
</dbReference>
<keyword evidence="19" id="KW-1185">Reference proteome</keyword>
<evidence type="ECO:0000256" key="6">
    <source>
        <dbReference type="ARBA" id="ARBA00022806"/>
    </source>
</evidence>
<evidence type="ECO:0000256" key="10">
    <source>
        <dbReference type="ARBA" id="ARBA00023204"/>
    </source>
</evidence>
<organism evidence="18 19">
    <name type="scientific">Methanosphaerula palustris (strain ATCC BAA-1556 / DSM 19958 / E1-9c)</name>
    <dbReference type="NCBI Taxonomy" id="521011"/>
    <lineage>
        <taxon>Archaea</taxon>
        <taxon>Methanobacteriati</taxon>
        <taxon>Methanobacteriota</taxon>
        <taxon>Stenosarchaea group</taxon>
        <taxon>Methanomicrobia</taxon>
        <taxon>Methanomicrobiales</taxon>
        <taxon>Methanoregulaceae</taxon>
        <taxon>Methanosphaerula</taxon>
    </lineage>
</organism>
<dbReference type="EC" id="5.6.2.4" evidence="13"/>
<dbReference type="InterPro" id="IPR000212">
    <property type="entry name" value="DNA_helicase_UvrD/REP"/>
</dbReference>
<keyword evidence="4" id="KW-0227">DNA damage</keyword>
<dbReference type="PROSITE" id="PS51217">
    <property type="entry name" value="UVRD_HELICASE_CTER"/>
    <property type="match status" value="1"/>
</dbReference>
<comment type="catalytic activity">
    <reaction evidence="14">
        <text>ATP + H2O = ADP + phosphate + H(+)</text>
        <dbReference type="Rhea" id="RHEA:13065"/>
        <dbReference type="ChEBI" id="CHEBI:15377"/>
        <dbReference type="ChEBI" id="CHEBI:15378"/>
        <dbReference type="ChEBI" id="CHEBI:30616"/>
        <dbReference type="ChEBI" id="CHEBI:43474"/>
        <dbReference type="ChEBI" id="CHEBI:456216"/>
        <dbReference type="EC" id="5.6.2.4"/>
    </reaction>
</comment>
<dbReference type="PANTHER" id="PTHR11070:SF55">
    <property type="entry name" value="DNA 3'-5' HELICASE"/>
    <property type="match status" value="1"/>
</dbReference>
<dbReference type="Pfam" id="PF12705">
    <property type="entry name" value="PDDEXK_1"/>
    <property type="match status" value="1"/>
</dbReference>
<evidence type="ECO:0000256" key="5">
    <source>
        <dbReference type="ARBA" id="ARBA00022801"/>
    </source>
</evidence>
<dbReference type="InterPro" id="IPR011335">
    <property type="entry name" value="Restrct_endonuc-II-like"/>
</dbReference>
<evidence type="ECO:0000256" key="13">
    <source>
        <dbReference type="ARBA" id="ARBA00034808"/>
    </source>
</evidence>
<dbReference type="STRING" id="521011.Mpal_0625"/>
<dbReference type="Pfam" id="PF00580">
    <property type="entry name" value="UvrD-helicase"/>
    <property type="match status" value="1"/>
</dbReference>
<dbReference type="Gene3D" id="1.10.486.10">
    <property type="entry name" value="PCRA, domain 4"/>
    <property type="match status" value="1"/>
</dbReference>
<dbReference type="HOGENOM" id="CLU_004585_6_1_2"/>
<evidence type="ECO:0000259" key="17">
    <source>
        <dbReference type="PROSITE" id="PS51217"/>
    </source>
</evidence>
<proteinExistence type="inferred from homology"/>
<dbReference type="SUPFAM" id="SSF52540">
    <property type="entry name" value="P-loop containing nucleoside triphosphate hydrolases"/>
    <property type="match status" value="1"/>
</dbReference>
<gene>
    <name evidence="18" type="ordered locus">Mpal_0625</name>
</gene>
<dbReference type="OrthoDB" id="203178at2157"/>
<dbReference type="RefSeq" id="WP_012617315.1">
    <property type="nucleotide sequence ID" value="NC_011832.1"/>
</dbReference>